<organism evidence="1 2">
    <name type="scientific">Candidatus Sulfotelmatobacter kueseliae</name>
    <dbReference type="NCBI Taxonomy" id="2042962"/>
    <lineage>
        <taxon>Bacteria</taxon>
        <taxon>Pseudomonadati</taxon>
        <taxon>Acidobacteriota</taxon>
        <taxon>Terriglobia</taxon>
        <taxon>Terriglobales</taxon>
        <taxon>Candidatus Korobacteraceae</taxon>
        <taxon>Candidatus Sulfotelmatobacter</taxon>
    </lineage>
</organism>
<protein>
    <submittedName>
        <fullName evidence="1">Uncharacterized protein</fullName>
    </submittedName>
</protein>
<evidence type="ECO:0000313" key="2">
    <source>
        <dbReference type="Proteomes" id="UP000238701"/>
    </source>
</evidence>
<accession>A0A2U3KQE9</accession>
<evidence type="ECO:0000313" key="1">
    <source>
        <dbReference type="EMBL" id="SPF41898.1"/>
    </source>
</evidence>
<proteinExistence type="predicted"/>
<gene>
    <name evidence="1" type="ORF">SBA1_400043</name>
</gene>
<dbReference type="Proteomes" id="UP000238701">
    <property type="component" value="Unassembled WGS sequence"/>
</dbReference>
<sequence>MHQHCGSVALFISQLAMCYGGDGKDSIAVLGSGTGLAQADNQVFDQLREMSRTLVVAKQNVVEFPTLFCPCQPVFDDTGNTALQYRAHSLLFQPGGNLAVQHLFPDQVGEFPNLERFHQDFVRFQEDSGHGTLHVGVAADKQRKRIRLRVAHRGDYRETVAGVRHVQVGDEYVKALGSDMSQSFCHAGGCDYFKTPVFKVRGHHVANGIVVIDKQNLVSHGWFVRSHTAQPLVTRNAVLLGFISKSV</sequence>
<dbReference type="EMBL" id="OMOD01000134">
    <property type="protein sequence ID" value="SPF41898.1"/>
    <property type="molecule type" value="Genomic_DNA"/>
</dbReference>
<dbReference type="AlphaFoldDB" id="A0A2U3KQE9"/>
<name>A0A2U3KQE9_9BACT</name>
<reference evidence="2" key="1">
    <citation type="submission" date="2018-02" db="EMBL/GenBank/DDBJ databases">
        <authorList>
            <person name="Hausmann B."/>
        </authorList>
    </citation>
    <scope>NUCLEOTIDE SEQUENCE [LARGE SCALE GENOMIC DNA]</scope>
    <source>
        <strain evidence="2">Peat soil MAG SbA1</strain>
    </source>
</reference>